<gene>
    <name evidence="6" type="ORF">KK488_12655</name>
</gene>
<protein>
    <submittedName>
        <fullName evidence="6">LysR family transcriptional regulator</fullName>
    </submittedName>
</protein>
<evidence type="ECO:0000313" key="7">
    <source>
        <dbReference type="Proteomes" id="UP001138757"/>
    </source>
</evidence>
<keyword evidence="3" id="KW-0238">DNA-binding</keyword>
<dbReference type="InterPro" id="IPR036388">
    <property type="entry name" value="WH-like_DNA-bd_sf"/>
</dbReference>
<evidence type="ECO:0000256" key="2">
    <source>
        <dbReference type="ARBA" id="ARBA00023015"/>
    </source>
</evidence>
<dbReference type="AlphaFoldDB" id="A0A9X1IRW5"/>
<dbReference type="GO" id="GO:0003700">
    <property type="term" value="F:DNA-binding transcription factor activity"/>
    <property type="evidence" value="ECO:0007669"/>
    <property type="project" value="InterPro"/>
</dbReference>
<dbReference type="GO" id="GO:0019344">
    <property type="term" value="P:cysteine biosynthetic process"/>
    <property type="evidence" value="ECO:0007669"/>
    <property type="project" value="TreeGrafter"/>
</dbReference>
<keyword evidence="4" id="KW-0804">Transcription</keyword>
<reference evidence="6" key="1">
    <citation type="submission" date="2021-05" db="EMBL/GenBank/DDBJ databases">
        <title>Genome of Sphingobium sp. strain.</title>
        <authorList>
            <person name="Fan R."/>
        </authorList>
    </citation>
    <scope>NUCLEOTIDE SEQUENCE</scope>
    <source>
        <strain evidence="6">H33</strain>
    </source>
</reference>
<evidence type="ECO:0000259" key="5">
    <source>
        <dbReference type="PROSITE" id="PS50931"/>
    </source>
</evidence>
<dbReference type="PRINTS" id="PR00039">
    <property type="entry name" value="HTHLYSR"/>
</dbReference>
<dbReference type="Proteomes" id="UP001138757">
    <property type="component" value="Unassembled WGS sequence"/>
</dbReference>
<dbReference type="SUPFAM" id="SSF53850">
    <property type="entry name" value="Periplasmic binding protein-like II"/>
    <property type="match status" value="1"/>
</dbReference>
<feature type="domain" description="HTH lysR-type" evidence="5">
    <location>
        <begin position="1"/>
        <end position="59"/>
    </location>
</feature>
<comment type="caution">
    <text evidence="6">The sequence shown here is derived from an EMBL/GenBank/DDBJ whole genome shotgun (WGS) entry which is preliminary data.</text>
</comment>
<keyword evidence="7" id="KW-1185">Reference proteome</keyword>
<dbReference type="Pfam" id="PF03466">
    <property type="entry name" value="LysR_substrate"/>
    <property type="match status" value="1"/>
</dbReference>
<name>A0A9X1IRW5_9SPHN</name>
<dbReference type="InterPro" id="IPR036390">
    <property type="entry name" value="WH_DNA-bd_sf"/>
</dbReference>
<evidence type="ECO:0000256" key="3">
    <source>
        <dbReference type="ARBA" id="ARBA00023125"/>
    </source>
</evidence>
<dbReference type="PANTHER" id="PTHR30126:SF6">
    <property type="entry name" value="HTH-TYPE TRANSCRIPTIONAL REGULATOR CYSB-RELATED"/>
    <property type="match status" value="1"/>
</dbReference>
<dbReference type="EMBL" id="JAHGAW010000008">
    <property type="protein sequence ID" value="MBT2187797.1"/>
    <property type="molecule type" value="Genomic_DNA"/>
</dbReference>
<dbReference type="PROSITE" id="PS50931">
    <property type="entry name" value="HTH_LYSR"/>
    <property type="match status" value="1"/>
</dbReference>
<dbReference type="PANTHER" id="PTHR30126">
    <property type="entry name" value="HTH-TYPE TRANSCRIPTIONAL REGULATOR"/>
    <property type="match status" value="1"/>
</dbReference>
<organism evidence="6 7">
    <name type="scientific">Sphingobium nicotianae</name>
    <dbReference type="NCBI Taxonomy" id="2782607"/>
    <lineage>
        <taxon>Bacteria</taxon>
        <taxon>Pseudomonadati</taxon>
        <taxon>Pseudomonadota</taxon>
        <taxon>Alphaproteobacteria</taxon>
        <taxon>Sphingomonadales</taxon>
        <taxon>Sphingomonadaceae</taxon>
        <taxon>Sphingobium</taxon>
    </lineage>
</organism>
<dbReference type="Gene3D" id="1.10.10.10">
    <property type="entry name" value="Winged helix-like DNA-binding domain superfamily/Winged helix DNA-binding domain"/>
    <property type="match status" value="1"/>
</dbReference>
<dbReference type="RefSeq" id="WP_214624059.1">
    <property type="nucleotide sequence ID" value="NZ_JAHGAW010000008.1"/>
</dbReference>
<sequence>MKLQQLRYVVEIVRRGNHLSAAAEALNTSQPGVSRQIQLLELELGFEIFVRTRNRIIGLTEPGEIVFTIAQRVATDIAALKRLKSDMTSGNSGVFTIGTTHFQARYTLPRVVEQFVKRYPDVRLELRQGDPEEIRQMVEAGDVDFAIGTETNRDFPNLVKLDCFEVRRMVVAPRGHPILTVPELTLAEIAKYPIITYDARYSGRWKVMKAFHDAGVEPHVIMSGIDADVCKSYVGLGLGIGILATMAFDPERDEGVAIRELGDLMPPSTVQIALRPNTYLRPFQLEFIRAIAPHLTPVSVRQAVQTFQNSRTAAD</sequence>
<accession>A0A9X1IRW5</accession>
<proteinExistence type="inferred from homology"/>
<dbReference type="Pfam" id="PF00126">
    <property type="entry name" value="HTH_1"/>
    <property type="match status" value="1"/>
</dbReference>
<evidence type="ECO:0000313" key="6">
    <source>
        <dbReference type="EMBL" id="MBT2187797.1"/>
    </source>
</evidence>
<dbReference type="SUPFAM" id="SSF46785">
    <property type="entry name" value="Winged helix' DNA-binding domain"/>
    <property type="match status" value="1"/>
</dbReference>
<dbReference type="InterPro" id="IPR005119">
    <property type="entry name" value="LysR_subst-bd"/>
</dbReference>
<dbReference type="GO" id="GO:0000976">
    <property type="term" value="F:transcription cis-regulatory region binding"/>
    <property type="evidence" value="ECO:0007669"/>
    <property type="project" value="TreeGrafter"/>
</dbReference>
<evidence type="ECO:0000256" key="1">
    <source>
        <dbReference type="ARBA" id="ARBA00009437"/>
    </source>
</evidence>
<keyword evidence="2" id="KW-0805">Transcription regulation</keyword>
<dbReference type="InterPro" id="IPR000847">
    <property type="entry name" value="LysR_HTH_N"/>
</dbReference>
<dbReference type="Gene3D" id="3.40.190.10">
    <property type="entry name" value="Periplasmic binding protein-like II"/>
    <property type="match status" value="2"/>
</dbReference>
<comment type="similarity">
    <text evidence="1">Belongs to the LysR transcriptional regulatory family.</text>
</comment>
<evidence type="ECO:0000256" key="4">
    <source>
        <dbReference type="ARBA" id="ARBA00023163"/>
    </source>
</evidence>